<organism evidence="4 5">
    <name type="scientific">Paenibacillus catalpae</name>
    <dbReference type="NCBI Taxonomy" id="1045775"/>
    <lineage>
        <taxon>Bacteria</taxon>
        <taxon>Bacillati</taxon>
        <taxon>Bacillota</taxon>
        <taxon>Bacilli</taxon>
        <taxon>Bacillales</taxon>
        <taxon>Paenibacillaceae</taxon>
        <taxon>Paenibacillus</taxon>
    </lineage>
</organism>
<keyword evidence="3" id="KW-0732">Signal</keyword>
<evidence type="ECO:0000256" key="2">
    <source>
        <dbReference type="ARBA" id="ARBA00023054"/>
    </source>
</evidence>
<keyword evidence="2" id="KW-0175">Coiled coil</keyword>
<gene>
    <name evidence="4" type="ORF">SAMN05216378_5807</name>
</gene>
<dbReference type="Proteomes" id="UP000198855">
    <property type="component" value="Unassembled WGS sequence"/>
</dbReference>
<dbReference type="PANTHER" id="PTHR32347">
    <property type="entry name" value="EFFLUX SYSTEM COMPONENT YKNX-RELATED"/>
    <property type="match status" value="1"/>
</dbReference>
<proteinExistence type="predicted"/>
<dbReference type="Gene3D" id="2.40.420.20">
    <property type="match status" value="1"/>
</dbReference>
<accession>A0A1I2HHV2</accession>
<feature type="chain" id="PRO_5011515285" evidence="3">
    <location>
        <begin position="24"/>
        <end position="344"/>
    </location>
</feature>
<dbReference type="GO" id="GO:0030313">
    <property type="term" value="C:cell envelope"/>
    <property type="evidence" value="ECO:0007669"/>
    <property type="project" value="UniProtKB-SubCell"/>
</dbReference>
<dbReference type="EMBL" id="FOMT01000007">
    <property type="protein sequence ID" value="SFF28880.1"/>
    <property type="molecule type" value="Genomic_DNA"/>
</dbReference>
<dbReference type="PANTHER" id="PTHR32347:SF23">
    <property type="entry name" value="BLL5650 PROTEIN"/>
    <property type="match status" value="1"/>
</dbReference>
<dbReference type="AlphaFoldDB" id="A0A1I2HHV2"/>
<dbReference type="InterPro" id="IPR050465">
    <property type="entry name" value="UPF0194_transport"/>
</dbReference>
<feature type="signal peptide" evidence="3">
    <location>
        <begin position="1"/>
        <end position="23"/>
    </location>
</feature>
<comment type="subcellular location">
    <subcellularLocation>
        <location evidence="1">Cell envelope</location>
    </subcellularLocation>
</comment>
<name>A0A1I2HHV2_9BACL</name>
<evidence type="ECO:0000313" key="5">
    <source>
        <dbReference type="Proteomes" id="UP000198855"/>
    </source>
</evidence>
<dbReference type="Gene3D" id="2.40.50.100">
    <property type="match status" value="1"/>
</dbReference>
<evidence type="ECO:0000313" key="4">
    <source>
        <dbReference type="EMBL" id="SFF28880.1"/>
    </source>
</evidence>
<evidence type="ECO:0000256" key="1">
    <source>
        <dbReference type="ARBA" id="ARBA00004196"/>
    </source>
</evidence>
<dbReference type="PROSITE" id="PS51257">
    <property type="entry name" value="PROKAR_LIPOPROTEIN"/>
    <property type="match status" value="1"/>
</dbReference>
<sequence>MERKAARRYNRRLSVLVLLVATAAVSSGCSLLPQEQTPLKPPLVKPAQTEARTVDAKLGSITRQVTGSGTFVPTKVDYYQFQDSGVIESVSVRAGTAVKKGDVLVTLENEGVDIELMQKELEYERKLLALEEAVRSGNQRQAKIARLDYELAELMFEKTKEKASASVLKADADGIVSYFTDLMPGDRTEPGRVLAAIADPSGMRLALTATNNPVLADIKIGMKAEAMFQGQVYAGKVTQTPASAPQTDDDRLREEYSRTLYVELESLPEGATLGKMADVTIVAARRDNVIVVPKAGVRTYFGRTFVQVLDGERRRELDIETGLDTATEVEIVQGVEDGMKIILQ</sequence>
<protein>
    <submittedName>
        <fullName evidence="4">Membrane fusion protein, macrolide-specific efflux system</fullName>
    </submittedName>
</protein>
<reference evidence="5" key="1">
    <citation type="submission" date="2016-10" db="EMBL/GenBank/DDBJ databases">
        <authorList>
            <person name="Varghese N."/>
            <person name="Submissions S."/>
        </authorList>
    </citation>
    <scope>NUCLEOTIDE SEQUENCE [LARGE SCALE GENOMIC DNA]</scope>
    <source>
        <strain evidence="5">CGMCC 1.10784</strain>
    </source>
</reference>
<keyword evidence="5" id="KW-1185">Reference proteome</keyword>
<evidence type="ECO:0000256" key="3">
    <source>
        <dbReference type="SAM" id="SignalP"/>
    </source>
</evidence>
<dbReference type="STRING" id="1045775.SAMN05216378_5807"/>